<gene>
    <name evidence="4" type="ORF">SAMN04488011_10889</name>
</gene>
<keyword evidence="5" id="KW-1185">Reference proteome</keyword>
<organism evidence="4 5">
    <name type="scientific">Palleronia pelagia</name>
    <dbReference type="NCBI Taxonomy" id="387096"/>
    <lineage>
        <taxon>Bacteria</taxon>
        <taxon>Pseudomonadati</taxon>
        <taxon>Pseudomonadota</taxon>
        <taxon>Alphaproteobacteria</taxon>
        <taxon>Rhodobacterales</taxon>
        <taxon>Roseobacteraceae</taxon>
        <taxon>Palleronia</taxon>
    </lineage>
</organism>
<evidence type="ECO:0000256" key="2">
    <source>
        <dbReference type="SAM" id="SignalP"/>
    </source>
</evidence>
<name>A0A1H8KQS0_9RHOB</name>
<dbReference type="GO" id="GO:0004252">
    <property type="term" value="F:serine-type endopeptidase activity"/>
    <property type="evidence" value="ECO:0007669"/>
    <property type="project" value="InterPro"/>
</dbReference>
<dbReference type="OrthoDB" id="267336at2"/>
<dbReference type="InterPro" id="IPR001254">
    <property type="entry name" value="Trypsin_dom"/>
</dbReference>
<dbReference type="InterPro" id="IPR018114">
    <property type="entry name" value="TRYPSIN_HIS"/>
</dbReference>
<keyword evidence="1 2" id="KW-0732">Signal</keyword>
<evidence type="ECO:0000256" key="1">
    <source>
        <dbReference type="ARBA" id="ARBA00022729"/>
    </source>
</evidence>
<evidence type="ECO:0000313" key="4">
    <source>
        <dbReference type="EMBL" id="SEN95161.1"/>
    </source>
</evidence>
<protein>
    <submittedName>
        <fullName evidence="4">V8-like Glu-specific endopeptidase</fullName>
    </submittedName>
</protein>
<dbReference type="SUPFAM" id="SSF50494">
    <property type="entry name" value="Trypsin-like serine proteases"/>
    <property type="match status" value="1"/>
</dbReference>
<feature type="signal peptide" evidence="2">
    <location>
        <begin position="1"/>
        <end position="23"/>
    </location>
</feature>
<dbReference type="PROSITE" id="PS00134">
    <property type="entry name" value="TRYPSIN_HIS"/>
    <property type="match status" value="1"/>
</dbReference>
<dbReference type="AlphaFoldDB" id="A0A1H8KQS0"/>
<dbReference type="InterPro" id="IPR009003">
    <property type="entry name" value="Peptidase_S1_PA"/>
</dbReference>
<dbReference type="InterPro" id="IPR043504">
    <property type="entry name" value="Peptidase_S1_PA_chymotrypsin"/>
</dbReference>
<dbReference type="Proteomes" id="UP000199372">
    <property type="component" value="Unassembled WGS sequence"/>
</dbReference>
<feature type="chain" id="PRO_5011703397" evidence="2">
    <location>
        <begin position="24"/>
        <end position="281"/>
    </location>
</feature>
<proteinExistence type="predicted"/>
<dbReference type="EMBL" id="FOCM01000008">
    <property type="protein sequence ID" value="SEN95161.1"/>
    <property type="molecule type" value="Genomic_DNA"/>
</dbReference>
<accession>A0A1H8KQS0</accession>
<feature type="domain" description="Peptidase S1" evidence="3">
    <location>
        <begin position="38"/>
        <end position="155"/>
    </location>
</feature>
<sequence>MRRLLKSALAAAAICLAGQGALALDDDALRELASRDDAGAFAAIGRLELGNGKFCTATLVTPQIVLTAGHCLYDVHTGARHDIADIVFQAGLRDGRPEAHRRARRAVVHPKYAYGETSLVDLAHDLALVELDHAVAPEVVVPLPLGQDPRMGGRIGVVSYQFDRSERPSLQEVCHVLNRQDGALITSCNVDFGASGAPILTFDDQARPALVSVVSAKAELGEQKVSIGTDLAQPFRVMQAELERGDGVFHKPAPKVLRMGAAEARSMGSAKFLKPGSGLSN</sequence>
<reference evidence="5" key="1">
    <citation type="submission" date="2016-10" db="EMBL/GenBank/DDBJ databases">
        <authorList>
            <person name="Varghese N."/>
            <person name="Submissions S."/>
        </authorList>
    </citation>
    <scope>NUCLEOTIDE SEQUENCE [LARGE SCALE GENOMIC DNA]</scope>
    <source>
        <strain evidence="5">DSM 26893</strain>
    </source>
</reference>
<dbReference type="PANTHER" id="PTHR15462">
    <property type="entry name" value="SERINE PROTEASE"/>
    <property type="match status" value="1"/>
</dbReference>
<dbReference type="Pfam" id="PF00089">
    <property type="entry name" value="Trypsin"/>
    <property type="match status" value="1"/>
</dbReference>
<evidence type="ECO:0000259" key="3">
    <source>
        <dbReference type="Pfam" id="PF00089"/>
    </source>
</evidence>
<evidence type="ECO:0000313" key="5">
    <source>
        <dbReference type="Proteomes" id="UP000199372"/>
    </source>
</evidence>
<dbReference type="InterPro" id="IPR050966">
    <property type="entry name" value="Glutamyl_endopeptidase"/>
</dbReference>
<dbReference type="Gene3D" id="2.40.10.10">
    <property type="entry name" value="Trypsin-like serine proteases"/>
    <property type="match status" value="2"/>
</dbReference>
<dbReference type="PANTHER" id="PTHR15462:SF8">
    <property type="entry name" value="SERINE PROTEASE"/>
    <property type="match status" value="1"/>
</dbReference>
<dbReference type="GO" id="GO:0006508">
    <property type="term" value="P:proteolysis"/>
    <property type="evidence" value="ECO:0007669"/>
    <property type="project" value="InterPro"/>
</dbReference>